<feature type="region of interest" description="Disordered" evidence="1">
    <location>
        <begin position="100"/>
        <end position="226"/>
    </location>
</feature>
<comment type="caution">
    <text evidence="2">The sequence shown here is derived from an EMBL/GenBank/DDBJ whole genome shotgun (WGS) entry which is preliminary data.</text>
</comment>
<evidence type="ECO:0000256" key="1">
    <source>
        <dbReference type="SAM" id="MobiDB-lite"/>
    </source>
</evidence>
<reference evidence="2 3" key="1">
    <citation type="journal article" date="2020" name="Nature">
        <title>Six reference-quality genomes reveal evolution of bat adaptations.</title>
        <authorList>
            <person name="Jebb D."/>
            <person name="Huang Z."/>
            <person name="Pippel M."/>
            <person name="Hughes G.M."/>
            <person name="Lavrichenko K."/>
            <person name="Devanna P."/>
            <person name="Winkler S."/>
            <person name="Jermiin L.S."/>
            <person name="Skirmuntt E.C."/>
            <person name="Katzourakis A."/>
            <person name="Burkitt-Gray L."/>
            <person name="Ray D.A."/>
            <person name="Sullivan K.A.M."/>
            <person name="Roscito J.G."/>
            <person name="Kirilenko B.M."/>
            <person name="Davalos L.M."/>
            <person name="Corthals A.P."/>
            <person name="Power M.L."/>
            <person name="Jones G."/>
            <person name="Ransome R.D."/>
            <person name="Dechmann D.K.N."/>
            <person name="Locatelli A.G."/>
            <person name="Puechmaille S.J."/>
            <person name="Fedrigo O."/>
            <person name="Jarvis E.D."/>
            <person name="Hiller M."/>
            <person name="Vernes S.C."/>
            <person name="Myers E.W."/>
            <person name="Teeling E.C."/>
        </authorList>
    </citation>
    <scope>NUCLEOTIDE SEQUENCE [LARGE SCALE GENOMIC DNA]</scope>
    <source>
        <strain evidence="2">MRouAeg1</strain>
        <tissue evidence="2">Muscle</tissue>
    </source>
</reference>
<accession>A0A7J8F136</accession>
<name>A0A7J8F136_ROUAE</name>
<feature type="compositionally biased region" description="Basic and acidic residues" evidence="1">
    <location>
        <begin position="151"/>
        <end position="160"/>
    </location>
</feature>
<organism evidence="2 3">
    <name type="scientific">Rousettus aegyptiacus</name>
    <name type="common">Egyptian fruit bat</name>
    <name type="synonym">Pteropus aegyptiacus</name>
    <dbReference type="NCBI Taxonomy" id="9407"/>
    <lineage>
        <taxon>Eukaryota</taxon>
        <taxon>Metazoa</taxon>
        <taxon>Chordata</taxon>
        <taxon>Craniata</taxon>
        <taxon>Vertebrata</taxon>
        <taxon>Euteleostomi</taxon>
        <taxon>Mammalia</taxon>
        <taxon>Eutheria</taxon>
        <taxon>Laurasiatheria</taxon>
        <taxon>Chiroptera</taxon>
        <taxon>Yinpterochiroptera</taxon>
        <taxon>Pteropodoidea</taxon>
        <taxon>Pteropodidae</taxon>
        <taxon>Rousettinae</taxon>
        <taxon>Rousettus</taxon>
    </lineage>
</organism>
<evidence type="ECO:0000313" key="2">
    <source>
        <dbReference type="EMBL" id="KAF6440972.1"/>
    </source>
</evidence>
<keyword evidence="3" id="KW-1185">Reference proteome</keyword>
<sequence>MTPGKNAESWWPVRKGKEPLWAAAARGRGWGHREGVAWAPTLLSPSETVWASEKASLRSLEPLPTLCPLTTYPLPKTHLSSPGLGRSLFPCSLVTVRPAGRSARGRQGQPSVCSRHSHPPRGRSVGSLGLGPGSRGAQESQHLSTGGQGEADVRKIEARMSPKSPHFQPVDDAGRSVLSSEVRGNGRERERQRERADGQTDTRGWGAEEGEGRGWEGPYFNKGSFS</sequence>
<gene>
    <name evidence="2" type="ORF">HJG63_012207</name>
</gene>
<evidence type="ECO:0000313" key="3">
    <source>
        <dbReference type="Proteomes" id="UP000593571"/>
    </source>
</evidence>
<proteinExistence type="predicted"/>
<dbReference type="AlphaFoldDB" id="A0A7J8F136"/>
<protein>
    <submittedName>
        <fullName evidence="2">Uncharacterized protein</fullName>
    </submittedName>
</protein>
<dbReference type="EMBL" id="JACASE010000008">
    <property type="protein sequence ID" value="KAF6440972.1"/>
    <property type="molecule type" value="Genomic_DNA"/>
</dbReference>
<dbReference type="Proteomes" id="UP000593571">
    <property type="component" value="Unassembled WGS sequence"/>
</dbReference>
<feature type="compositionally biased region" description="Basic and acidic residues" evidence="1">
    <location>
        <begin position="184"/>
        <end position="200"/>
    </location>
</feature>